<dbReference type="OrthoDB" id="5419315at2759"/>
<keyword evidence="5" id="KW-0808">Transferase</keyword>
<organism evidence="5 6">
    <name type="scientific">Aspergillus steynii IBT 23096</name>
    <dbReference type="NCBI Taxonomy" id="1392250"/>
    <lineage>
        <taxon>Eukaryota</taxon>
        <taxon>Fungi</taxon>
        <taxon>Dikarya</taxon>
        <taxon>Ascomycota</taxon>
        <taxon>Pezizomycotina</taxon>
        <taxon>Eurotiomycetes</taxon>
        <taxon>Eurotiomycetidae</taxon>
        <taxon>Eurotiales</taxon>
        <taxon>Aspergillaceae</taxon>
        <taxon>Aspergillus</taxon>
        <taxon>Aspergillus subgen. Circumdati</taxon>
    </lineage>
</organism>
<dbReference type="Gene3D" id="3.90.1150.10">
    <property type="entry name" value="Aspartate Aminotransferase, domain 1"/>
    <property type="match status" value="1"/>
</dbReference>
<dbReference type="GO" id="GO:0030170">
    <property type="term" value="F:pyridoxal phosphate binding"/>
    <property type="evidence" value="ECO:0007669"/>
    <property type="project" value="InterPro"/>
</dbReference>
<evidence type="ECO:0000256" key="2">
    <source>
        <dbReference type="ARBA" id="ARBA00008954"/>
    </source>
</evidence>
<protein>
    <submittedName>
        <fullName evidence="5">Aminotransferase</fullName>
    </submittedName>
</protein>
<proteinExistence type="inferred from homology"/>
<keyword evidence="6" id="KW-1185">Reference proteome</keyword>
<dbReference type="VEuPathDB" id="FungiDB:P170DRAFT_362335"/>
<dbReference type="NCBIfam" id="NF005685">
    <property type="entry name" value="PRK07483.1"/>
    <property type="match status" value="1"/>
</dbReference>
<keyword evidence="3 4" id="KW-0663">Pyridoxal phosphate</keyword>
<comment type="cofactor">
    <cofactor evidence="1">
        <name>pyridoxal 5'-phosphate</name>
        <dbReference type="ChEBI" id="CHEBI:597326"/>
    </cofactor>
</comment>
<dbReference type="GO" id="GO:0008483">
    <property type="term" value="F:transaminase activity"/>
    <property type="evidence" value="ECO:0007669"/>
    <property type="project" value="UniProtKB-KW"/>
</dbReference>
<comment type="caution">
    <text evidence="5">The sequence shown here is derived from an EMBL/GenBank/DDBJ whole genome shotgun (WGS) entry which is preliminary data.</text>
</comment>
<dbReference type="FunFam" id="3.40.640.10:FF:000004">
    <property type="entry name" value="Acetylornithine aminotransferase"/>
    <property type="match status" value="1"/>
</dbReference>
<dbReference type="Pfam" id="PF00202">
    <property type="entry name" value="Aminotran_3"/>
    <property type="match status" value="1"/>
</dbReference>
<dbReference type="Proteomes" id="UP000234275">
    <property type="component" value="Unassembled WGS sequence"/>
</dbReference>
<reference evidence="5 6" key="1">
    <citation type="submission" date="2016-12" db="EMBL/GenBank/DDBJ databases">
        <title>The genomes of Aspergillus section Nigri reveals drivers in fungal speciation.</title>
        <authorList>
            <consortium name="DOE Joint Genome Institute"/>
            <person name="Vesth T.C."/>
            <person name="Nybo J."/>
            <person name="Theobald S."/>
            <person name="Brandl J."/>
            <person name="Frisvad J.C."/>
            <person name="Nielsen K.F."/>
            <person name="Lyhne E.K."/>
            <person name="Kogle M.E."/>
            <person name="Kuo A."/>
            <person name="Riley R."/>
            <person name="Clum A."/>
            <person name="Nolan M."/>
            <person name="Lipzen A."/>
            <person name="Salamov A."/>
            <person name="Henrissat B."/>
            <person name="Wiebenga A."/>
            <person name="De Vries R.P."/>
            <person name="Grigoriev I.V."/>
            <person name="Mortensen U.H."/>
            <person name="Andersen M.R."/>
            <person name="Baker S.E."/>
        </authorList>
    </citation>
    <scope>NUCLEOTIDE SEQUENCE [LARGE SCALE GENOMIC DNA]</scope>
    <source>
        <strain evidence="5 6">IBT 23096</strain>
    </source>
</reference>
<dbReference type="PANTHER" id="PTHR43094">
    <property type="entry name" value="AMINOTRANSFERASE"/>
    <property type="match status" value="1"/>
</dbReference>
<dbReference type="InterPro" id="IPR015422">
    <property type="entry name" value="PyrdxlP-dep_Trfase_small"/>
</dbReference>
<dbReference type="InterPro" id="IPR015421">
    <property type="entry name" value="PyrdxlP-dep_Trfase_major"/>
</dbReference>
<dbReference type="CDD" id="cd00610">
    <property type="entry name" value="OAT_like"/>
    <property type="match status" value="1"/>
</dbReference>
<comment type="similarity">
    <text evidence="2 4">Belongs to the class-III pyridoxal-phosphate-dependent aminotransferase family.</text>
</comment>
<dbReference type="Gene3D" id="3.40.640.10">
    <property type="entry name" value="Type I PLP-dependent aspartate aminotransferase-like (Major domain)"/>
    <property type="match status" value="1"/>
</dbReference>
<sequence>MGSVEEPAYLYKDVSQSPAGSMVTSARGMYLTLENGQELLDATCGAAVSAIGHGHERVKKAIISQLNQVEYCHPGYFPNSPAVQLAEYLVQSTEGRMSRACILGSGSEAVESAMKLAQQYWTELTPNSPRTRFIARKGSWHGCTLGALSLGDFKPRKAPFGNILHSNVSHVSACDPYHGLREGETIPAYVDRLKQELEDEFQRVGPAKVAAFFLEPVVGTALGCVAALPGYLQAMREVCDRHGALLIFDEVMCGMGRTGTLHAWQQDGVAPDIEIVGKGLGAGYGPISAVLINDRVINGFKAGSGYFLHGQTYMSHPLGCAAALEVQRIVKEDSLVENAQKMGDYLGGQLKLHLGNHPYVGDVRGRGLFWAVEFVGDKQTKAFLDPKLALSKRLQVKGMQKGYDICMFVANGAADGWNGDHFLLSPPYNVTKEDVDEIVRRVVKVIDSVFEDLAL</sequence>
<evidence type="ECO:0000313" key="5">
    <source>
        <dbReference type="EMBL" id="PLB46363.1"/>
    </source>
</evidence>
<dbReference type="InterPro" id="IPR015424">
    <property type="entry name" value="PyrdxlP-dep_Trfase"/>
</dbReference>
<dbReference type="RefSeq" id="XP_024701665.1">
    <property type="nucleotide sequence ID" value="XM_024844523.1"/>
</dbReference>
<gene>
    <name evidence="5" type="ORF">P170DRAFT_362335</name>
</gene>
<dbReference type="EMBL" id="MSFO01000006">
    <property type="protein sequence ID" value="PLB46363.1"/>
    <property type="molecule type" value="Genomic_DNA"/>
</dbReference>
<name>A0A2I2G0H0_9EURO</name>
<dbReference type="GeneID" id="36552223"/>
<keyword evidence="5" id="KW-0032">Aminotransferase</keyword>
<evidence type="ECO:0000256" key="3">
    <source>
        <dbReference type="ARBA" id="ARBA00022898"/>
    </source>
</evidence>
<evidence type="ECO:0000256" key="4">
    <source>
        <dbReference type="RuleBase" id="RU003560"/>
    </source>
</evidence>
<dbReference type="PANTHER" id="PTHR43094:SF1">
    <property type="entry name" value="AMINOTRANSFERASE CLASS-III"/>
    <property type="match status" value="1"/>
</dbReference>
<dbReference type="SUPFAM" id="SSF53383">
    <property type="entry name" value="PLP-dependent transferases"/>
    <property type="match status" value="1"/>
</dbReference>
<dbReference type="GO" id="GO:0005829">
    <property type="term" value="C:cytosol"/>
    <property type="evidence" value="ECO:0007669"/>
    <property type="project" value="TreeGrafter"/>
</dbReference>
<evidence type="ECO:0000256" key="1">
    <source>
        <dbReference type="ARBA" id="ARBA00001933"/>
    </source>
</evidence>
<evidence type="ECO:0000313" key="6">
    <source>
        <dbReference type="Proteomes" id="UP000234275"/>
    </source>
</evidence>
<accession>A0A2I2G0H0</accession>
<dbReference type="STRING" id="1392250.A0A2I2G0H0"/>
<dbReference type="AlphaFoldDB" id="A0A2I2G0H0"/>
<dbReference type="InterPro" id="IPR005814">
    <property type="entry name" value="Aminotrans_3"/>
</dbReference>